<sequence length="198" mass="20678">MAWYEGPCRITVIGVDADWPQRAVVTVSGPRGARIEIPGVAGTVRHVDAAGWHLNVEHQYEGRWRPNIRAVRSRWETVDGVRTQTITSKDVDWPGGNQHERNLVLLLEQVGEEARRPREQAGEAGRGAPSRAVTQSEAETPLRRAASGPASVPTGSVSGGSVFGTPPGTSGKSSGSTSGTASGGASGGATSTSSSSPW</sequence>
<protein>
    <submittedName>
        <fullName evidence="2">Uncharacterized protein</fullName>
    </submittedName>
</protein>
<accession>A0A918T990</accession>
<reference evidence="2" key="1">
    <citation type="journal article" date="2014" name="Int. J. Syst. Evol. Microbiol.">
        <title>Complete genome sequence of Corynebacterium casei LMG S-19264T (=DSM 44701T), isolated from a smear-ripened cheese.</title>
        <authorList>
            <consortium name="US DOE Joint Genome Institute (JGI-PGF)"/>
            <person name="Walter F."/>
            <person name="Albersmeier A."/>
            <person name="Kalinowski J."/>
            <person name="Ruckert C."/>
        </authorList>
    </citation>
    <scope>NUCLEOTIDE SEQUENCE</scope>
    <source>
        <strain evidence="2">JCM 4518</strain>
    </source>
</reference>
<proteinExistence type="predicted"/>
<name>A0A918T990_9ACTN</name>
<evidence type="ECO:0000313" key="2">
    <source>
        <dbReference type="EMBL" id="GHB06873.1"/>
    </source>
</evidence>
<feature type="compositionally biased region" description="Low complexity" evidence="1">
    <location>
        <begin position="163"/>
        <end position="180"/>
    </location>
</feature>
<comment type="caution">
    <text evidence="2">The sequence shown here is derived from an EMBL/GenBank/DDBJ whole genome shotgun (WGS) entry which is preliminary data.</text>
</comment>
<dbReference type="Proteomes" id="UP000644020">
    <property type="component" value="Unassembled WGS sequence"/>
</dbReference>
<dbReference type="AlphaFoldDB" id="A0A918T990"/>
<evidence type="ECO:0000256" key="1">
    <source>
        <dbReference type="SAM" id="MobiDB-lite"/>
    </source>
</evidence>
<reference evidence="2" key="2">
    <citation type="submission" date="2020-09" db="EMBL/GenBank/DDBJ databases">
        <authorList>
            <person name="Sun Q."/>
            <person name="Ohkuma M."/>
        </authorList>
    </citation>
    <scope>NUCLEOTIDE SEQUENCE</scope>
    <source>
        <strain evidence="2">JCM 4518</strain>
    </source>
</reference>
<feature type="region of interest" description="Disordered" evidence="1">
    <location>
        <begin position="114"/>
        <end position="198"/>
    </location>
</feature>
<dbReference type="RefSeq" id="WP_189982733.1">
    <property type="nucleotide sequence ID" value="NZ_BMUL01000021.1"/>
</dbReference>
<feature type="compositionally biased region" description="Low complexity" evidence="1">
    <location>
        <begin position="188"/>
        <end position="198"/>
    </location>
</feature>
<dbReference type="EMBL" id="BMUL01000021">
    <property type="protein sequence ID" value="GHB06873.1"/>
    <property type="molecule type" value="Genomic_DNA"/>
</dbReference>
<gene>
    <name evidence="2" type="ORF">GCM10010305_57650</name>
</gene>
<feature type="compositionally biased region" description="Low complexity" evidence="1">
    <location>
        <begin position="147"/>
        <end position="156"/>
    </location>
</feature>
<evidence type="ECO:0000313" key="3">
    <source>
        <dbReference type="Proteomes" id="UP000644020"/>
    </source>
</evidence>
<organism evidence="2 3">
    <name type="scientific">Streptomyces termitum</name>
    <dbReference type="NCBI Taxonomy" id="67368"/>
    <lineage>
        <taxon>Bacteria</taxon>
        <taxon>Bacillati</taxon>
        <taxon>Actinomycetota</taxon>
        <taxon>Actinomycetes</taxon>
        <taxon>Kitasatosporales</taxon>
        <taxon>Streptomycetaceae</taxon>
        <taxon>Streptomyces</taxon>
    </lineage>
</organism>
<keyword evidence="3" id="KW-1185">Reference proteome</keyword>